<dbReference type="InterPro" id="IPR056548">
    <property type="entry name" value="HEAT_Nup120"/>
</dbReference>
<dbReference type="Pfam" id="PF11715">
    <property type="entry name" value="Beta-prop_Nup120_160"/>
    <property type="match status" value="1"/>
</dbReference>
<dbReference type="GO" id="GO:0017056">
    <property type="term" value="F:structural constituent of nuclear pore"/>
    <property type="evidence" value="ECO:0007669"/>
    <property type="project" value="TreeGrafter"/>
</dbReference>
<reference evidence="7 8" key="1">
    <citation type="journal article" date="2015" name="Fungal Genet. Biol.">
        <title>Evolution of novel wood decay mechanisms in Agaricales revealed by the genome sequences of Fistulina hepatica and Cylindrobasidium torrendii.</title>
        <authorList>
            <person name="Floudas D."/>
            <person name="Held B.W."/>
            <person name="Riley R."/>
            <person name="Nagy L.G."/>
            <person name="Koehler G."/>
            <person name="Ransdell A.S."/>
            <person name="Younus H."/>
            <person name="Chow J."/>
            <person name="Chiniquy J."/>
            <person name="Lipzen A."/>
            <person name="Tritt A."/>
            <person name="Sun H."/>
            <person name="Haridas S."/>
            <person name="LaButti K."/>
            <person name="Ohm R.A."/>
            <person name="Kues U."/>
            <person name="Blanchette R.A."/>
            <person name="Grigoriev I.V."/>
            <person name="Minto R.E."/>
            <person name="Hibbett D.S."/>
        </authorList>
    </citation>
    <scope>NUCLEOTIDE SEQUENCE [LARGE SCALE GENOMIC DNA]</scope>
    <source>
        <strain evidence="7 8">ATCC 64428</strain>
    </source>
</reference>
<evidence type="ECO:0000256" key="3">
    <source>
        <dbReference type="ARBA" id="ARBA00023242"/>
    </source>
</evidence>
<comment type="subcellular location">
    <subcellularLocation>
        <location evidence="1">Nucleus</location>
    </subcellularLocation>
</comment>
<dbReference type="Proteomes" id="UP000054144">
    <property type="component" value="Unassembled WGS sequence"/>
</dbReference>
<dbReference type="OrthoDB" id="67716at2759"/>
<evidence type="ECO:0008006" key="9">
    <source>
        <dbReference type="Google" id="ProtNLM"/>
    </source>
</evidence>
<dbReference type="InterPro" id="IPR021717">
    <property type="entry name" value="Nucleoporin_Nup160"/>
</dbReference>
<evidence type="ECO:0000259" key="5">
    <source>
        <dbReference type="Pfam" id="PF23300"/>
    </source>
</evidence>
<dbReference type="InterPro" id="IPR056536">
    <property type="entry name" value="TPR_NUP160_C"/>
</dbReference>
<keyword evidence="2" id="KW-0813">Transport</keyword>
<dbReference type="EMBL" id="KN882045">
    <property type="protein sequence ID" value="KIY45981.1"/>
    <property type="molecule type" value="Genomic_DNA"/>
</dbReference>
<dbReference type="PANTHER" id="PTHR21286:SF0">
    <property type="entry name" value="NUCLEAR PORE COMPLEX PROTEIN NUP160"/>
    <property type="match status" value="1"/>
</dbReference>
<accession>A0A0D7A7T0</accession>
<feature type="domain" description="Nucleoporin Nup120/160 beta-propeller" evidence="4">
    <location>
        <begin position="62"/>
        <end position="521"/>
    </location>
</feature>
<name>A0A0D7A7T0_9AGAR</name>
<sequence>MESLIVSAHVPSFAAVGSATSILVQTESSNNAMPAPGPPADDDFPAAHATWASIFDFPETGSILARVIQDDMTLELVSLRSSVIPKRFKFATKIIPSPALFYGDRTLHVIVATESGFVCHIYQPMSDERFWMDDEGSSSNHDLSPNYLLSRVVCVLSVELMVFGLANGSLLRLHYRGVGDFDEQILNPSYGLMGAFTSLLPAHSDASAIISISSHNGNVFTLSRDRTCRLWTSSGHHSAVKIADYKGSREPTPGVHLLDAEPQTLLCAFGWEFIEDDMSDVSTYVLAFSPTPGSSISGGTFHLYDTTNDQLSFIGSFESSKRTSQCHLQDMMVHDDHLYTLWDCHNGESLSRVEYTRFDSDESLSKTMIWHTAFCPPEEELTPSTLERLLTGSGSMTEQFIEAIFRPGVFSMGTLSKAINDYMSTLLRQPGDIPPQLSAIYPSIKARIMNVVGCTITLQRDPHTGAYRHASYWTAYKRDWAGFIARCREIERHARWPVALGVTDEKILVIDRDRVGVIEPEDTPLLTNRRMLLHPKAPEHRFFEALWTIKDKLGAQFIASFESGVAEIVRQETAFSFADVIQDFAERLHWDEELGEGHRAWVIGKLSRLDDLSEEVRAALAIIRAIDAIKPEPLEGIRDGASEWHAALVTSYTSLSIDARYDLSLLLMLFLFFNASKIGTWEPPLIAEIIAAFRITFILRYIARKPGAEPPVAPVIVDDPTHTLRNAIRAPRQEAPYSLLYQLVAEGGTLDDSMTAHGGAQAFLNSIGVLKTPAPSAVTEFDARFCDQLRRLGAFEEAREMLGWLPRTPVVVYIHACLLKDTNRYEDAADHLRRLAGSCVPDSPLSPTDRAALEALLGPQKASSQYMFYAHCHQILDKVATVQAVHFAEAAISVAPSNDDTVDLWRSVCAGYIDLGYYEDACLAMVASPHQISSTELIPTLVQRMCDDNQVERLLKLNFAHLVPEVVDYLAYKVRTAIPRYPLKPDNYSPVYLYHSKVLYAWYISRGDYMNAAVTMYQRARKLSRLTSDNPSEFAHRAEDELDAYSACLNALTLANQEDPWVVIRGSTDKSDDTKETAIPPERVGVGSHPSELVQMQDIEYERALLAARIDQIRQDPALLTGLAIVTRLAQASRFDTAIATARSLKVDMTELFSRLTAQCLRLARDPSSIVYETADWLLTDVVSSWPGSPAEKAWRYLRQTLERNDSAETDFKYTQVVMEALLSMGGASATPPWLIRSLEEHQPEYLIRIHMRYDDIDAAIAYTRSLLQKSASRLKKMGTRSSATWLPYTLIDQVLTAGASKQPPPVGLSELRTELSARLELIQNTRK</sequence>
<evidence type="ECO:0000313" key="8">
    <source>
        <dbReference type="Proteomes" id="UP000054144"/>
    </source>
</evidence>
<dbReference type="Pfam" id="PF23300">
    <property type="entry name" value="HEAT_Nup120"/>
    <property type="match status" value="1"/>
</dbReference>
<evidence type="ECO:0000259" key="6">
    <source>
        <dbReference type="Pfam" id="PF23347"/>
    </source>
</evidence>
<feature type="domain" description="NUP160 C-terminal TPR" evidence="6">
    <location>
        <begin position="1097"/>
        <end position="1323"/>
    </location>
</feature>
<dbReference type="Pfam" id="PF23347">
    <property type="entry name" value="TPR_Nup160_C"/>
    <property type="match status" value="1"/>
</dbReference>
<keyword evidence="8" id="KW-1185">Reference proteome</keyword>
<keyword evidence="3" id="KW-0539">Nucleus</keyword>
<evidence type="ECO:0000256" key="2">
    <source>
        <dbReference type="ARBA" id="ARBA00022448"/>
    </source>
</evidence>
<dbReference type="InterPro" id="IPR059141">
    <property type="entry name" value="Beta-prop_Nup120_160"/>
</dbReference>
<dbReference type="GO" id="GO:0005643">
    <property type="term" value="C:nuclear pore"/>
    <property type="evidence" value="ECO:0007669"/>
    <property type="project" value="TreeGrafter"/>
</dbReference>
<evidence type="ECO:0000256" key="1">
    <source>
        <dbReference type="ARBA" id="ARBA00004123"/>
    </source>
</evidence>
<organism evidence="7 8">
    <name type="scientific">Fistulina hepatica ATCC 64428</name>
    <dbReference type="NCBI Taxonomy" id="1128425"/>
    <lineage>
        <taxon>Eukaryota</taxon>
        <taxon>Fungi</taxon>
        <taxon>Dikarya</taxon>
        <taxon>Basidiomycota</taxon>
        <taxon>Agaricomycotina</taxon>
        <taxon>Agaricomycetes</taxon>
        <taxon>Agaricomycetidae</taxon>
        <taxon>Agaricales</taxon>
        <taxon>Fistulinaceae</taxon>
        <taxon>Fistulina</taxon>
    </lineage>
</organism>
<feature type="domain" description="Nucleoporin nup120-like HEAT repeat" evidence="5">
    <location>
        <begin position="785"/>
        <end position="947"/>
    </location>
</feature>
<dbReference type="PANTHER" id="PTHR21286">
    <property type="entry name" value="NUCLEAR PORE COMPLEX PROTEIN NUP160"/>
    <property type="match status" value="1"/>
</dbReference>
<evidence type="ECO:0000259" key="4">
    <source>
        <dbReference type="Pfam" id="PF11715"/>
    </source>
</evidence>
<protein>
    <recommendedName>
        <fullName evidence="9">Nucleoporin Nup120/160-domain-containing protein</fullName>
    </recommendedName>
</protein>
<proteinExistence type="predicted"/>
<gene>
    <name evidence="7" type="ORF">FISHEDRAFT_76214</name>
</gene>
<evidence type="ECO:0000313" key="7">
    <source>
        <dbReference type="EMBL" id="KIY45981.1"/>
    </source>
</evidence>